<evidence type="ECO:0000313" key="3">
    <source>
        <dbReference type="Proteomes" id="UP000632222"/>
    </source>
</evidence>
<dbReference type="Pfam" id="PF11832">
    <property type="entry name" value="DUF3352"/>
    <property type="match status" value="1"/>
</dbReference>
<evidence type="ECO:0000256" key="1">
    <source>
        <dbReference type="SAM" id="SignalP"/>
    </source>
</evidence>
<feature type="chain" id="PRO_5046180081" description="DUF3352 domain-containing protein" evidence="1">
    <location>
        <begin position="19"/>
        <end position="532"/>
    </location>
</feature>
<evidence type="ECO:0000313" key="2">
    <source>
        <dbReference type="EMBL" id="GGJ30194.1"/>
    </source>
</evidence>
<gene>
    <name evidence="2" type="ORF">GCM10008938_15240</name>
</gene>
<sequence>MKKLLLTSAALVLGTTFAAPLAQYVPDDALVTLEVKDLKGALSRMGAFRPVLIKAIQDAVGASNATALKSEKDVLEFLGTEGVLSVHLNKKTFQPSVLFATTTTAGTVAKKLLDSALASDRKAGKVSTLKEGKYSFYQSTDSAYGFQSNTVYLSSDATTLRAFLRKLGGGTGTSLSASASYKGVMANVQNSNFKGFVNFSGAADALKAFLGTDPLMNSLAEAVKTLGQLGMGTSITAKGVESTTVFFPNKNTKDKALYSLLTYNKASLNAATVVPANVLSFSDSAADLPGYAKYFDGWLKKVGNSDDPSIPADAIPELNLSQYGSWLGKEVAVVTLPSASNIKLSNPDPLDSLTGTALVLEVQSADAAAVGMQGLLAQLTQNSETPIDPQDLTINGSKVTLLKDQDFSVYYTFKGNFMLLAFSDADIRALLATGMRLSDSAAFKNATYPRGVQAIEFSNKAPVQSKESLRSTMELALASAASEMKPKDQEKLINALVTVTDNLQKRTGGSQGYTQFLNGKMITKSVQFINWK</sequence>
<accession>A0ABQ2CXC8</accession>
<dbReference type="RefSeq" id="WP_189001995.1">
    <property type="nucleotide sequence ID" value="NZ_BMOD01000004.1"/>
</dbReference>
<name>A0ABQ2CXC8_9DEIO</name>
<protein>
    <recommendedName>
        <fullName evidence="4">DUF3352 domain-containing protein</fullName>
    </recommendedName>
</protein>
<keyword evidence="1" id="KW-0732">Signal</keyword>
<comment type="caution">
    <text evidence="2">The sequence shown here is derived from an EMBL/GenBank/DDBJ whole genome shotgun (WGS) entry which is preliminary data.</text>
</comment>
<dbReference type="EMBL" id="BMOD01000004">
    <property type="protein sequence ID" value="GGJ30194.1"/>
    <property type="molecule type" value="Genomic_DNA"/>
</dbReference>
<dbReference type="InterPro" id="IPR021787">
    <property type="entry name" value="DUF3352"/>
</dbReference>
<dbReference type="Proteomes" id="UP000632222">
    <property type="component" value="Unassembled WGS sequence"/>
</dbReference>
<proteinExistence type="predicted"/>
<organism evidence="2 3">
    <name type="scientific">Deinococcus roseus</name>
    <dbReference type="NCBI Taxonomy" id="392414"/>
    <lineage>
        <taxon>Bacteria</taxon>
        <taxon>Thermotogati</taxon>
        <taxon>Deinococcota</taxon>
        <taxon>Deinococci</taxon>
        <taxon>Deinococcales</taxon>
        <taxon>Deinococcaceae</taxon>
        <taxon>Deinococcus</taxon>
    </lineage>
</organism>
<evidence type="ECO:0008006" key="4">
    <source>
        <dbReference type="Google" id="ProtNLM"/>
    </source>
</evidence>
<keyword evidence="3" id="KW-1185">Reference proteome</keyword>
<feature type="signal peptide" evidence="1">
    <location>
        <begin position="1"/>
        <end position="18"/>
    </location>
</feature>
<reference evidence="3" key="1">
    <citation type="journal article" date="2019" name="Int. J. Syst. Evol. Microbiol.">
        <title>The Global Catalogue of Microorganisms (GCM) 10K type strain sequencing project: providing services to taxonomists for standard genome sequencing and annotation.</title>
        <authorList>
            <consortium name="The Broad Institute Genomics Platform"/>
            <consortium name="The Broad Institute Genome Sequencing Center for Infectious Disease"/>
            <person name="Wu L."/>
            <person name="Ma J."/>
        </authorList>
    </citation>
    <scope>NUCLEOTIDE SEQUENCE [LARGE SCALE GENOMIC DNA]</scope>
    <source>
        <strain evidence="3">JCM 14370</strain>
    </source>
</reference>